<evidence type="ECO:0000256" key="2">
    <source>
        <dbReference type="SAM" id="SignalP"/>
    </source>
</evidence>
<name>A0A1X9NDA7_9GAMM</name>
<dbReference type="Pfam" id="PF02494">
    <property type="entry name" value="HYR"/>
    <property type="match status" value="1"/>
</dbReference>
<evidence type="ECO:0000259" key="3">
    <source>
        <dbReference type="PROSITE" id="PS50853"/>
    </source>
</evidence>
<accession>A0A1X9NDA7</accession>
<dbReference type="AlphaFoldDB" id="A0A1X9NDA7"/>
<evidence type="ECO:0000313" key="4">
    <source>
        <dbReference type="EMBL" id="ARN74382.1"/>
    </source>
</evidence>
<evidence type="ECO:0000313" key="5">
    <source>
        <dbReference type="Proteomes" id="UP000193450"/>
    </source>
</evidence>
<dbReference type="InterPro" id="IPR003410">
    <property type="entry name" value="HYR_dom"/>
</dbReference>
<dbReference type="PANTHER" id="PTHR24273">
    <property type="entry name" value="FI04643P-RELATED"/>
    <property type="match status" value="1"/>
</dbReference>
<dbReference type="InterPro" id="IPR013783">
    <property type="entry name" value="Ig-like_fold"/>
</dbReference>
<protein>
    <recommendedName>
        <fullName evidence="3">Fibronectin type-III domain-containing protein</fullName>
    </recommendedName>
</protein>
<organism evidence="4 5">
    <name type="scientific">Oceanicoccus sagamiensis</name>
    <dbReference type="NCBI Taxonomy" id="716816"/>
    <lineage>
        <taxon>Bacteria</taxon>
        <taxon>Pseudomonadati</taxon>
        <taxon>Pseudomonadota</taxon>
        <taxon>Gammaproteobacteria</taxon>
        <taxon>Cellvibrionales</taxon>
        <taxon>Spongiibacteraceae</taxon>
        <taxon>Oceanicoccus</taxon>
    </lineage>
</organism>
<dbReference type="STRING" id="716816.BST96_09760"/>
<dbReference type="InterPro" id="IPR003961">
    <property type="entry name" value="FN3_dom"/>
</dbReference>
<evidence type="ECO:0000256" key="1">
    <source>
        <dbReference type="ARBA" id="ARBA00022737"/>
    </source>
</evidence>
<feature type="chain" id="PRO_5012530467" description="Fibronectin type-III domain-containing protein" evidence="2">
    <location>
        <begin position="21"/>
        <end position="296"/>
    </location>
</feature>
<gene>
    <name evidence="4" type="ORF">BST96_09760</name>
</gene>
<keyword evidence="2" id="KW-0732">Signal</keyword>
<dbReference type="KEGG" id="osg:BST96_09760"/>
<dbReference type="OrthoDB" id="9805202at2"/>
<dbReference type="SUPFAM" id="SSF49265">
    <property type="entry name" value="Fibronectin type III"/>
    <property type="match status" value="1"/>
</dbReference>
<proteinExistence type="predicted"/>
<dbReference type="SMART" id="SM00060">
    <property type="entry name" value="FN3"/>
    <property type="match status" value="1"/>
</dbReference>
<dbReference type="InterPro" id="IPR036116">
    <property type="entry name" value="FN3_sf"/>
</dbReference>
<dbReference type="Proteomes" id="UP000193450">
    <property type="component" value="Chromosome"/>
</dbReference>
<dbReference type="EMBL" id="CP019343">
    <property type="protein sequence ID" value="ARN74382.1"/>
    <property type="molecule type" value="Genomic_DNA"/>
</dbReference>
<dbReference type="PANTHER" id="PTHR24273:SF32">
    <property type="entry name" value="HYALIN"/>
    <property type="match status" value="1"/>
</dbReference>
<dbReference type="CDD" id="cd00063">
    <property type="entry name" value="FN3"/>
    <property type="match status" value="1"/>
</dbReference>
<sequence length="296" mass="30680">MNIFNYLVIVLLVCSQTTMAAKGGGRGGKTTASPHTITVPADMSVEATTPQGIAVSYAIIALDGNGNTTGYNCTPTSGSLFPVGNQTVSCTTEGKKQLRATDSFVVAVTEPSQPISPPPELQLPADITVEASSTSGGAIVEFITSALPENLNVSCLPSSGSEFNIGSTAVECTTSDSEGRTATGSFQVTVNSLPIQEPPVEEPGPSTSSLTVSWAAPSTRENGEPLSAAEILGYEVYMLAEFSGVDTIIEINENSTLSTVIENLQDDTYHFSISAIDSDGLSSQPSDIMTVVVQTP</sequence>
<keyword evidence="1" id="KW-0677">Repeat</keyword>
<feature type="signal peptide" evidence="2">
    <location>
        <begin position="1"/>
        <end position="20"/>
    </location>
</feature>
<reference evidence="4 5" key="1">
    <citation type="submission" date="2016-11" db="EMBL/GenBank/DDBJ databases">
        <title>Trade-off between light-utilization and light-protection in marine flavobacteria.</title>
        <authorList>
            <person name="Kumagai Y."/>
        </authorList>
    </citation>
    <scope>NUCLEOTIDE SEQUENCE [LARGE SCALE GENOMIC DNA]</scope>
    <source>
        <strain evidence="4 5">NBRC 107125</strain>
    </source>
</reference>
<feature type="domain" description="Fibronectin type-III" evidence="3">
    <location>
        <begin position="194"/>
        <end position="296"/>
    </location>
</feature>
<dbReference type="PROSITE" id="PS50853">
    <property type="entry name" value="FN3"/>
    <property type="match status" value="1"/>
</dbReference>
<dbReference type="RefSeq" id="WP_085758525.1">
    <property type="nucleotide sequence ID" value="NZ_CP019343.1"/>
</dbReference>
<dbReference type="Gene3D" id="2.60.40.10">
    <property type="entry name" value="Immunoglobulins"/>
    <property type="match status" value="1"/>
</dbReference>
<keyword evidence="5" id="KW-1185">Reference proteome</keyword>